<reference evidence="3" key="2">
    <citation type="submission" date="2021-05" db="UniProtKB">
        <authorList>
            <consortium name="EnsemblPlants"/>
        </authorList>
    </citation>
    <scope>IDENTIFICATION</scope>
    <source>
        <strain evidence="3">subsp. malaccensis</strain>
    </source>
</reference>
<sequence length="615" mass="67214">MAAESPSGELNLGEIELQDPSPPPSLRLKAALDACSKSFESGDLGKSDEAVAAVVSFLDSIVDPGNAAIDDAVAQNALEEIHHYLSSASSNQTVVEALSLELPKVVVKFVALSDRCREIAESIIDHLVATCSPRDLLSILCEASDTQIRVSKSPSYFIPLLGGISKVFLCIQRRHLEQVKAALPAILEVLYACSSESDDEEKDNYQDLFSTAVGIGTSIQAICGKMVGRRKEELHAILGLYVLQNIALVSRSKHANIISSYCSLVLRFSELLPFCGFSFYGLIMGSDVSSAIDEVSKEDDNGLLACFSLAVNGAALAVIWGYINNEVAKAAGDQLTAVLDKIRSNRSERWQVIGMLKPILSSIDYSWEIKYHCIDLLASIMDGTNTEEHNDDNDIDFSSVMPSLFTTLQAIQRIMISASDASIRKKAFATLRKIISDLPSSHRFDMLKVLITNSNSPSMIAILIDLVREEIVAERNQGTSSENCLDIHVEKRKGPFWSSYALDLVGLVLKPPKGGPPSLPEDSDPVLSALNLFRFILIMESTGKTNHTGVLTKSTLQMAYTEWLLPLRTLVAGVSAENEKDESELADRIFCALNPVQLVLYRCIELVEDNLKHSK</sequence>
<evidence type="ECO:0000313" key="3">
    <source>
        <dbReference type="EnsemblPlants" id="Ma01_p09140.1"/>
    </source>
</evidence>
<dbReference type="OMA" id="YPWVIKS"/>
<keyword evidence="4" id="KW-1185">Reference proteome</keyword>
<dbReference type="Gramene" id="Ma01_t09140.1">
    <property type="protein sequence ID" value="Ma01_p09140.1"/>
    <property type="gene ID" value="Ma01_g09140"/>
</dbReference>
<evidence type="ECO:0000313" key="2">
    <source>
        <dbReference type="EMBL" id="CAG1859001.1"/>
    </source>
</evidence>
<dbReference type="FunCoup" id="A0A804HS00">
    <property type="interactions" value="989"/>
</dbReference>
<proteinExistence type="predicted"/>
<gene>
    <name evidence="2" type="ORF">GSMUA_292960.1</name>
</gene>
<evidence type="ECO:0000256" key="1">
    <source>
        <dbReference type="SAM" id="MobiDB-lite"/>
    </source>
</evidence>
<dbReference type="GO" id="GO:0055105">
    <property type="term" value="F:ubiquitin-protein transferase inhibitor activity"/>
    <property type="evidence" value="ECO:0000318"/>
    <property type="project" value="GO_Central"/>
</dbReference>
<dbReference type="InterPro" id="IPR013877">
    <property type="entry name" value="YAP-bd/ALF4/Glomulin"/>
</dbReference>
<name>A0A804HS00_MUSAM</name>
<protein>
    <submittedName>
        <fullName evidence="2">(wild Malaysian banana) hypothetical protein</fullName>
    </submittedName>
</protein>
<dbReference type="Pfam" id="PF08568">
    <property type="entry name" value="Kinetochor_Ybp2"/>
    <property type="match status" value="2"/>
</dbReference>
<dbReference type="Proteomes" id="UP000012960">
    <property type="component" value="Unplaced"/>
</dbReference>
<dbReference type="GO" id="GO:0005634">
    <property type="term" value="C:nucleus"/>
    <property type="evidence" value="ECO:0007669"/>
    <property type="project" value="EnsemblPlants"/>
</dbReference>
<dbReference type="SUPFAM" id="SSF48371">
    <property type="entry name" value="ARM repeat"/>
    <property type="match status" value="1"/>
</dbReference>
<dbReference type="EMBL" id="HG996466">
    <property type="protein sequence ID" value="CAG1859001.1"/>
    <property type="molecule type" value="Genomic_DNA"/>
</dbReference>
<dbReference type="PANTHER" id="PTHR15430:SF1">
    <property type="entry name" value="GLOMULIN"/>
    <property type="match status" value="1"/>
</dbReference>
<dbReference type="InterPro" id="IPR019516">
    <property type="entry name" value="Glomulin/ALF4"/>
</dbReference>
<feature type="region of interest" description="Disordered" evidence="1">
    <location>
        <begin position="1"/>
        <end position="23"/>
    </location>
</feature>
<dbReference type="PANTHER" id="PTHR15430">
    <property type="entry name" value="GLOMULIN"/>
    <property type="match status" value="1"/>
</dbReference>
<reference evidence="2" key="1">
    <citation type="submission" date="2021-03" db="EMBL/GenBank/DDBJ databases">
        <authorList>
            <consortium name="Genoscope - CEA"/>
            <person name="William W."/>
        </authorList>
    </citation>
    <scope>NUCLEOTIDE SEQUENCE</scope>
    <source>
        <strain evidence="2">Doubled-haploid Pahang</strain>
    </source>
</reference>
<dbReference type="InterPro" id="IPR016024">
    <property type="entry name" value="ARM-type_fold"/>
</dbReference>
<dbReference type="EnsemblPlants" id="Ma01_t09140.1">
    <property type="protein sequence ID" value="Ma01_p09140.1"/>
    <property type="gene ID" value="Ma01_g09140"/>
</dbReference>
<evidence type="ECO:0000313" key="4">
    <source>
        <dbReference type="Proteomes" id="UP000012960"/>
    </source>
</evidence>
<accession>A0A804HS00</accession>
<organism evidence="3 4">
    <name type="scientific">Musa acuminata subsp. malaccensis</name>
    <name type="common">Wild banana</name>
    <name type="synonym">Musa malaccensis</name>
    <dbReference type="NCBI Taxonomy" id="214687"/>
    <lineage>
        <taxon>Eukaryota</taxon>
        <taxon>Viridiplantae</taxon>
        <taxon>Streptophyta</taxon>
        <taxon>Embryophyta</taxon>
        <taxon>Tracheophyta</taxon>
        <taxon>Spermatophyta</taxon>
        <taxon>Magnoliopsida</taxon>
        <taxon>Liliopsida</taxon>
        <taxon>Zingiberales</taxon>
        <taxon>Musaceae</taxon>
        <taxon>Musa</taxon>
    </lineage>
</organism>
<dbReference type="GO" id="GO:0005737">
    <property type="term" value="C:cytoplasm"/>
    <property type="evidence" value="ECO:0000318"/>
    <property type="project" value="GO_Central"/>
</dbReference>
<dbReference type="OrthoDB" id="619536at2759"/>
<dbReference type="GO" id="GO:1990110">
    <property type="term" value="P:callus formation"/>
    <property type="evidence" value="ECO:0007669"/>
    <property type="project" value="EnsemblPlants"/>
</dbReference>
<dbReference type="InParanoid" id="A0A804HS00"/>
<dbReference type="AlphaFoldDB" id="A0A804HS00"/>